<dbReference type="GO" id="GO:0032259">
    <property type="term" value="P:methylation"/>
    <property type="evidence" value="ECO:0007669"/>
    <property type="project" value="UniProtKB-KW"/>
</dbReference>
<sequence length="227" mass="24583">MRTPDYPSQHAEQWAQVDHYFADALAAEDVALKAALAHNAAQGLPVHDVSALQGKMLALMVTLTSAKRVLEIGTLGGYSTIWMARALPEQGQIISLEFNPHHAEVARHNLALARVQDRAEVLVGAALDTLPMLAAPFDLIFIDADKVNNPHYLQWALKLARIGTVIIADNVVRGGAVVEADSHDANVRGLREFVQMISDDARLDATALQTVGEKGWDGLIMALVKSL</sequence>
<dbReference type="RefSeq" id="WP_084931556.1">
    <property type="nucleotide sequence ID" value="NZ_MLFR01000001.1"/>
</dbReference>
<evidence type="ECO:0000313" key="5">
    <source>
        <dbReference type="Proteomes" id="UP000193558"/>
    </source>
</evidence>
<comment type="caution">
    <text evidence="4">The sequence shown here is derived from an EMBL/GenBank/DDBJ whole genome shotgun (WGS) entry which is preliminary data.</text>
</comment>
<organism evidence="4 5">
    <name type="scientific">Pantoea rwandensis</name>
    <dbReference type="NCBI Taxonomy" id="1076550"/>
    <lineage>
        <taxon>Bacteria</taxon>
        <taxon>Pseudomonadati</taxon>
        <taxon>Pseudomonadota</taxon>
        <taxon>Gammaproteobacteria</taxon>
        <taxon>Enterobacterales</taxon>
        <taxon>Erwiniaceae</taxon>
        <taxon>Pantoea</taxon>
    </lineage>
</organism>
<dbReference type="PROSITE" id="PS51682">
    <property type="entry name" value="SAM_OMT_I"/>
    <property type="match status" value="1"/>
</dbReference>
<dbReference type="Pfam" id="PF01596">
    <property type="entry name" value="Methyltransf_3"/>
    <property type="match status" value="1"/>
</dbReference>
<dbReference type="PANTHER" id="PTHR10509:SF14">
    <property type="entry name" value="CAFFEOYL-COA O-METHYLTRANSFERASE 3-RELATED"/>
    <property type="match status" value="1"/>
</dbReference>
<dbReference type="PANTHER" id="PTHR10509">
    <property type="entry name" value="O-METHYLTRANSFERASE-RELATED"/>
    <property type="match status" value="1"/>
</dbReference>
<evidence type="ECO:0000313" key="4">
    <source>
        <dbReference type="EMBL" id="ORM71814.1"/>
    </source>
</evidence>
<dbReference type="InterPro" id="IPR029063">
    <property type="entry name" value="SAM-dependent_MTases_sf"/>
</dbReference>
<evidence type="ECO:0000256" key="2">
    <source>
        <dbReference type="ARBA" id="ARBA00022679"/>
    </source>
</evidence>
<dbReference type="Gene3D" id="3.40.50.150">
    <property type="entry name" value="Vaccinia Virus protein VP39"/>
    <property type="match status" value="1"/>
</dbReference>
<reference evidence="4 5" key="1">
    <citation type="journal article" date="2017" name="Antonie Van Leeuwenhoek">
        <title>Phylogenomic resolution of the bacterial genus Pantoea and its relationship with Erwinia and Tatumella.</title>
        <authorList>
            <person name="Palmer M."/>
            <person name="Steenkamp E.T."/>
            <person name="Coetzee M.P."/>
            <person name="Chan W.Y."/>
            <person name="van Zyl E."/>
            <person name="De Maayer P."/>
            <person name="Coutinho T.A."/>
            <person name="Blom J."/>
            <person name="Smits T.H."/>
            <person name="Duffy B."/>
            <person name="Venter S.N."/>
        </authorList>
    </citation>
    <scope>NUCLEOTIDE SEQUENCE [LARGE SCALE GENOMIC DNA]</scope>
    <source>
        <strain evidence="4 5">LMG 26275</strain>
    </source>
</reference>
<dbReference type="SUPFAM" id="SSF53335">
    <property type="entry name" value="S-adenosyl-L-methionine-dependent methyltransferases"/>
    <property type="match status" value="1"/>
</dbReference>
<dbReference type="AlphaFoldDB" id="A0A1X1D595"/>
<gene>
    <name evidence="4" type="ORF">HA51_01745</name>
</gene>
<keyword evidence="3" id="KW-0949">S-adenosyl-L-methionine</keyword>
<evidence type="ECO:0000256" key="1">
    <source>
        <dbReference type="ARBA" id="ARBA00022603"/>
    </source>
</evidence>
<keyword evidence="2 4" id="KW-0808">Transferase</keyword>
<dbReference type="InterPro" id="IPR050362">
    <property type="entry name" value="Cation-dep_OMT"/>
</dbReference>
<dbReference type="Proteomes" id="UP000193558">
    <property type="component" value="Unassembled WGS sequence"/>
</dbReference>
<keyword evidence="1 4" id="KW-0489">Methyltransferase</keyword>
<dbReference type="CDD" id="cd02440">
    <property type="entry name" value="AdoMet_MTases"/>
    <property type="match status" value="1"/>
</dbReference>
<dbReference type="GO" id="GO:0008171">
    <property type="term" value="F:O-methyltransferase activity"/>
    <property type="evidence" value="ECO:0007669"/>
    <property type="project" value="InterPro"/>
</dbReference>
<evidence type="ECO:0000256" key="3">
    <source>
        <dbReference type="ARBA" id="ARBA00022691"/>
    </source>
</evidence>
<dbReference type="EMBL" id="MLFR01000001">
    <property type="protein sequence ID" value="ORM71814.1"/>
    <property type="molecule type" value="Genomic_DNA"/>
</dbReference>
<accession>A0A1X1D595</accession>
<dbReference type="OrthoDB" id="9799672at2"/>
<dbReference type="InterPro" id="IPR002935">
    <property type="entry name" value="SAM_O-MeTrfase"/>
</dbReference>
<name>A0A1X1D595_9GAMM</name>
<protein>
    <submittedName>
        <fullName evidence="4">Methyltransferase</fullName>
    </submittedName>
</protein>
<proteinExistence type="predicted"/>
<dbReference type="GO" id="GO:0008757">
    <property type="term" value="F:S-adenosylmethionine-dependent methyltransferase activity"/>
    <property type="evidence" value="ECO:0007669"/>
    <property type="project" value="TreeGrafter"/>
</dbReference>